<feature type="compositionally biased region" description="Basic and acidic residues" evidence="1">
    <location>
        <begin position="378"/>
        <end position="395"/>
    </location>
</feature>
<dbReference type="Proteomes" id="UP000266841">
    <property type="component" value="Unassembled WGS sequence"/>
</dbReference>
<evidence type="ECO:0000256" key="2">
    <source>
        <dbReference type="SAM" id="SignalP"/>
    </source>
</evidence>
<evidence type="ECO:0000313" key="3">
    <source>
        <dbReference type="EMBL" id="EJK58548.1"/>
    </source>
</evidence>
<keyword evidence="2" id="KW-0732">Signal</keyword>
<feature type="signal peptide" evidence="2">
    <location>
        <begin position="1"/>
        <end position="19"/>
    </location>
</feature>
<proteinExistence type="predicted"/>
<comment type="caution">
    <text evidence="3">The sequence shown here is derived from an EMBL/GenBank/DDBJ whole genome shotgun (WGS) entry which is preliminary data.</text>
</comment>
<evidence type="ECO:0000313" key="4">
    <source>
        <dbReference type="Proteomes" id="UP000266841"/>
    </source>
</evidence>
<reference evidence="3 4" key="1">
    <citation type="journal article" date="2012" name="Genome Biol.">
        <title>Genome and low-iron response of an oceanic diatom adapted to chronic iron limitation.</title>
        <authorList>
            <person name="Lommer M."/>
            <person name="Specht M."/>
            <person name="Roy A.S."/>
            <person name="Kraemer L."/>
            <person name="Andreson R."/>
            <person name="Gutowska M.A."/>
            <person name="Wolf J."/>
            <person name="Bergner S.V."/>
            <person name="Schilhabel M.B."/>
            <person name="Klostermeier U.C."/>
            <person name="Beiko R.G."/>
            <person name="Rosenstiel P."/>
            <person name="Hippler M."/>
            <person name="Laroche J."/>
        </authorList>
    </citation>
    <scope>NUCLEOTIDE SEQUENCE [LARGE SCALE GENOMIC DNA]</scope>
    <source>
        <strain evidence="3 4">CCMP1005</strain>
    </source>
</reference>
<organism evidence="3 4">
    <name type="scientific">Thalassiosira oceanica</name>
    <name type="common">Marine diatom</name>
    <dbReference type="NCBI Taxonomy" id="159749"/>
    <lineage>
        <taxon>Eukaryota</taxon>
        <taxon>Sar</taxon>
        <taxon>Stramenopiles</taxon>
        <taxon>Ochrophyta</taxon>
        <taxon>Bacillariophyta</taxon>
        <taxon>Coscinodiscophyceae</taxon>
        <taxon>Thalassiosirophycidae</taxon>
        <taxon>Thalassiosirales</taxon>
        <taxon>Thalassiosiraceae</taxon>
        <taxon>Thalassiosira</taxon>
    </lineage>
</organism>
<name>K0RXL9_THAOC</name>
<dbReference type="AlphaFoldDB" id="K0RXL9"/>
<evidence type="ECO:0008006" key="5">
    <source>
        <dbReference type="Google" id="ProtNLM"/>
    </source>
</evidence>
<sequence>MKASLTALLLLGPAAPSSAEQPDFRPPRLSFTAADFFASNGDVNSLPEGGVAGEAVAANAAPHVTVYQAAEDGGESPDEISSRAGPLLTLFPGRAPASHVVTTPDERRSFLSEHGKACHPAGDGAALTERHDLLASSPTTSALAVELWKYCALHVTGGVYVDASAVPLAALGDVIADGTNLAVVSSSSDVGVSPVLLPGGRSISDPVVGSSSSGTGGTVALSSFLALRKGHGVAKEMVGTIVSADPGRARDGRAPPPPGSHGIPVPRRDIPGRGGGRRGGRAEVAPQLPVPGGVLLRNPRTYRRTGVPPVGPTAGARPGPAGRRGVLPGWSARLALRRHGRRGRRVVPRGKAVRARLVVDDAQRVRADSRGGRPAQCRGERSEVHGLPPREEGGG</sequence>
<feature type="compositionally biased region" description="Low complexity" evidence="1">
    <location>
        <begin position="306"/>
        <end position="326"/>
    </location>
</feature>
<gene>
    <name evidence="3" type="ORF">THAOC_21320</name>
</gene>
<accession>K0RXL9</accession>
<protein>
    <recommendedName>
        <fullName evidence="5">Alpha 1,4-glycosyltransferase domain-containing protein</fullName>
    </recommendedName>
</protein>
<evidence type="ECO:0000256" key="1">
    <source>
        <dbReference type="SAM" id="MobiDB-lite"/>
    </source>
</evidence>
<dbReference type="EMBL" id="AGNL01024940">
    <property type="protein sequence ID" value="EJK58548.1"/>
    <property type="molecule type" value="Genomic_DNA"/>
</dbReference>
<keyword evidence="4" id="KW-1185">Reference proteome</keyword>
<feature type="region of interest" description="Disordered" evidence="1">
    <location>
        <begin position="365"/>
        <end position="395"/>
    </location>
</feature>
<feature type="region of interest" description="Disordered" evidence="1">
    <location>
        <begin position="245"/>
        <end position="326"/>
    </location>
</feature>
<feature type="chain" id="PRO_5003836628" description="Alpha 1,4-glycosyltransferase domain-containing protein" evidence="2">
    <location>
        <begin position="20"/>
        <end position="395"/>
    </location>
</feature>